<organism evidence="3">
    <name type="scientific">Dendroctonus ponderosae</name>
    <name type="common">Mountain pine beetle</name>
    <dbReference type="NCBI Taxonomy" id="77166"/>
    <lineage>
        <taxon>Eukaryota</taxon>
        <taxon>Metazoa</taxon>
        <taxon>Ecdysozoa</taxon>
        <taxon>Arthropoda</taxon>
        <taxon>Hexapoda</taxon>
        <taxon>Insecta</taxon>
        <taxon>Pterygota</taxon>
        <taxon>Neoptera</taxon>
        <taxon>Endopterygota</taxon>
        <taxon>Coleoptera</taxon>
        <taxon>Polyphaga</taxon>
        <taxon>Cucujiformia</taxon>
        <taxon>Curculionidae</taxon>
        <taxon>Scolytinae</taxon>
        <taxon>Dendroctonus</taxon>
    </lineage>
</organism>
<dbReference type="SUPFAM" id="SSF54373">
    <property type="entry name" value="FAD-linked reductases, C-terminal domain"/>
    <property type="match status" value="1"/>
</dbReference>
<proteinExistence type="inferred from homology"/>
<dbReference type="PANTHER" id="PTHR11552:SF158">
    <property type="entry name" value="GH23626P-RELATED"/>
    <property type="match status" value="1"/>
</dbReference>
<keyword evidence="2" id="KW-0285">Flavoprotein</keyword>
<name>N6UEQ0_DENPD</name>
<feature type="non-terminal residue" evidence="3">
    <location>
        <position position="1"/>
    </location>
</feature>
<dbReference type="SUPFAM" id="SSF51905">
    <property type="entry name" value="FAD/NAD(P)-binding domain"/>
    <property type="match status" value="2"/>
</dbReference>
<dbReference type="OMA" id="SEYWECA"/>
<reference evidence="3" key="1">
    <citation type="journal article" date="2013" name="Genome Biol.">
        <title>Draft genome of the mountain pine beetle, Dendroctonus ponderosae Hopkins, a major forest pest.</title>
        <authorList>
            <person name="Keeling C.I."/>
            <person name="Yuen M.M."/>
            <person name="Liao N.Y."/>
            <person name="Docking T.R."/>
            <person name="Chan S.K."/>
            <person name="Taylor G.A."/>
            <person name="Palmquist D.L."/>
            <person name="Jackman S.D."/>
            <person name="Nguyen A."/>
            <person name="Li M."/>
            <person name="Henderson H."/>
            <person name="Janes J.K."/>
            <person name="Zhao Y."/>
            <person name="Pandoh P."/>
            <person name="Moore R."/>
            <person name="Sperling F.A."/>
            <person name="Huber D.P."/>
            <person name="Birol I."/>
            <person name="Jones S.J."/>
            <person name="Bohlmann J."/>
        </authorList>
    </citation>
    <scope>NUCLEOTIDE SEQUENCE</scope>
</reference>
<dbReference type="Pfam" id="PF00732">
    <property type="entry name" value="GMC_oxred_N"/>
    <property type="match status" value="2"/>
</dbReference>
<dbReference type="Gene3D" id="3.50.50.60">
    <property type="entry name" value="FAD/NAD(P)-binding domain"/>
    <property type="match status" value="3"/>
</dbReference>
<dbReference type="GO" id="GO:0050660">
    <property type="term" value="F:flavin adenine dinucleotide binding"/>
    <property type="evidence" value="ECO:0007669"/>
    <property type="project" value="InterPro"/>
</dbReference>
<dbReference type="AlphaFoldDB" id="N6UEQ0"/>
<dbReference type="Gene3D" id="3.30.560.10">
    <property type="entry name" value="Glucose Oxidase, domain 3"/>
    <property type="match status" value="2"/>
</dbReference>
<gene>
    <name evidence="3" type="ORF">YQE_06376</name>
</gene>
<keyword evidence="2" id="KW-0274">FAD</keyword>
<sequence length="1053" mass="117448">MQLPTLVALLLGVGSMVTGREDYQELTRKVEKLMEEARGYTFPVNNERFYQKNQYSDDPCEDGEFDFIIVGTGSAGGVLANRLTEVENFTVLALEAGGETPELSDMLGVNIYLHRTQYNWGYNTTPQAHMCLGSKDRRCPYPRGKMLGGSSAINFGMYVRGHHDDFNTWAALGNPGWAYRDVLPYFKKPETATFTHTIDRDYHGFEGPQKTGIPNDTPLLPLKATGTKIGTQIAKATPHPIPVFSSYTDEYIEIFKQLNPLSDVSVNLELLHPKSRGSVTLQSNNPKDFPIIDPNYFSDPDGEDLENMYKAVQVALNFNSTKTFRDLSAELFFIPYPNCDRQFELRSKDWWYCALKTLSSTLFHPVATTRMGPDPATSVVDAKLKVHGIRRLRIVDAGVIPDHISGHPNAAVVMIAEKISDEIKREHLGWADVDYDVAIAQRVERLVANLDTYVFPVNNNAFFETVDDLAEDPCVEGDFDFIIVGTGSAGGVLANRLTEVANFTVLALEAGEETPVESDMLGVNIYLHRTRHNWGYNTTVQENMCLGSVNARCPYPRGKMLGGSSAINFGMYVRGHHDDFDHWEALGNPGWAYDDVLPYFKKAESATFGDDIDLEYHGFGGPQKTGVPNDTPVLVGKLTSKRCVRDSIGLLQTQALIDCHIDLGKTEKDYNGKDQDGVSRLQFFLDGNTRSSSNEAFLKPVRRRPNLVVSTESYVTRILITNQTAEGVVYMKNGKECTVRANKEVLLSAGAINSPQVLMLSGVGPQAELEKHGIELIQDLPVGQNMQDHQFFPGIFYRTNQTLYNITLLQMVDLWKRNLRPLTPSLGQQTVSFWNFIGPEDSQPEVEFFFFGPPLITPDIAVILGYTEEYVGIFNLLDALTDISVNVELLHPRSTGSVTLQSSDPRDFPVIDPNYFSDPEGVDLENVYRGVEVALQFNDTETFRSLDTEFLLIPYPECDAQYDQLSKDWWYCAIKTLASTLFHPVATTKMGPDAATSVVDSQLKVHGVDRLRVVDAGVFPDHISGHPNAAVVMIAEKIADEIKSEHLGCSYWV</sequence>
<dbReference type="PANTHER" id="PTHR11552">
    <property type="entry name" value="GLUCOSE-METHANOL-CHOLINE GMC OXIDOREDUCTASE"/>
    <property type="match status" value="1"/>
</dbReference>
<dbReference type="InterPro" id="IPR007867">
    <property type="entry name" value="GMC_OxRtase_C"/>
</dbReference>
<dbReference type="EMBL" id="KB740953">
    <property type="protein sequence ID" value="ENN77122.1"/>
    <property type="molecule type" value="Genomic_DNA"/>
</dbReference>
<comment type="similarity">
    <text evidence="1 2">Belongs to the GMC oxidoreductase family.</text>
</comment>
<evidence type="ECO:0000256" key="1">
    <source>
        <dbReference type="ARBA" id="ARBA00010790"/>
    </source>
</evidence>
<accession>N6UEQ0</accession>
<dbReference type="PROSITE" id="PS00623">
    <property type="entry name" value="GMC_OXRED_1"/>
    <property type="match status" value="2"/>
</dbReference>
<dbReference type="Pfam" id="PF05199">
    <property type="entry name" value="GMC_oxred_C"/>
    <property type="match status" value="2"/>
</dbReference>
<dbReference type="HOGENOM" id="CLU_002865_9_1_1"/>
<protein>
    <submittedName>
        <fullName evidence="3">Uncharacterized protein</fullName>
    </submittedName>
</protein>
<evidence type="ECO:0000256" key="2">
    <source>
        <dbReference type="RuleBase" id="RU003968"/>
    </source>
</evidence>
<evidence type="ECO:0000313" key="3">
    <source>
        <dbReference type="EMBL" id="ENN77122.1"/>
    </source>
</evidence>
<dbReference type="GO" id="GO:0016614">
    <property type="term" value="F:oxidoreductase activity, acting on CH-OH group of donors"/>
    <property type="evidence" value="ECO:0007669"/>
    <property type="project" value="InterPro"/>
</dbReference>
<dbReference type="InterPro" id="IPR036188">
    <property type="entry name" value="FAD/NAD-bd_sf"/>
</dbReference>
<dbReference type="InterPro" id="IPR012132">
    <property type="entry name" value="GMC_OxRdtase"/>
</dbReference>
<dbReference type="OrthoDB" id="269227at2759"/>
<dbReference type="InterPro" id="IPR000172">
    <property type="entry name" value="GMC_OxRdtase_N"/>
</dbReference>
<dbReference type="PROSITE" id="PS00624">
    <property type="entry name" value="GMC_OXRED_2"/>
    <property type="match status" value="1"/>
</dbReference>